<organism evidence="1">
    <name type="scientific">hydrothermal vent metagenome</name>
    <dbReference type="NCBI Taxonomy" id="652676"/>
    <lineage>
        <taxon>unclassified sequences</taxon>
        <taxon>metagenomes</taxon>
        <taxon>ecological metagenomes</taxon>
    </lineage>
</organism>
<name>A0A3B0Z1S6_9ZZZZ</name>
<accession>A0A3B0Z1S6</accession>
<reference evidence="1" key="1">
    <citation type="submission" date="2018-06" db="EMBL/GenBank/DDBJ databases">
        <authorList>
            <person name="Zhirakovskaya E."/>
        </authorList>
    </citation>
    <scope>NUCLEOTIDE SEQUENCE</scope>
</reference>
<feature type="non-terminal residue" evidence="1">
    <location>
        <position position="67"/>
    </location>
</feature>
<evidence type="ECO:0000313" key="1">
    <source>
        <dbReference type="EMBL" id="VAW87228.1"/>
    </source>
</evidence>
<gene>
    <name evidence="1" type="ORF">MNBD_GAMMA18-982</name>
</gene>
<proteinExistence type="predicted"/>
<dbReference type="PROSITE" id="PS51257">
    <property type="entry name" value="PROKAR_LIPOPROTEIN"/>
    <property type="match status" value="1"/>
</dbReference>
<protein>
    <submittedName>
        <fullName evidence="1">Uncharacterized protein</fullName>
    </submittedName>
</protein>
<dbReference type="EMBL" id="UOFP01000174">
    <property type="protein sequence ID" value="VAW87228.1"/>
    <property type="molecule type" value="Genomic_DNA"/>
</dbReference>
<sequence>MVVKLNRFAAVVFLATSSACVANDSRHLGEPALDLASKNFELAKSNLEKRIDECELKKVTVPASAFK</sequence>
<dbReference type="AlphaFoldDB" id="A0A3B0Z1S6"/>